<name>A0A4R4KQ29_9BACT</name>
<dbReference type="AlphaFoldDB" id="A0A4R4KQ29"/>
<proteinExistence type="predicted"/>
<reference evidence="2 3" key="1">
    <citation type="submission" date="2019-02" db="EMBL/GenBank/DDBJ databases">
        <title>Arundinibacter roseus gen. nov., sp. nov., a new member of the family Cytophagaceae.</title>
        <authorList>
            <person name="Szuroczki S."/>
            <person name="Khayer B."/>
            <person name="Sproer C."/>
            <person name="Toumi M."/>
            <person name="Szabo A."/>
            <person name="Felfoldi T."/>
            <person name="Schumann P."/>
            <person name="Toth E."/>
        </authorList>
    </citation>
    <scope>NUCLEOTIDE SEQUENCE [LARGE SCALE GENOMIC DNA]</scope>
    <source>
        <strain evidence="2 3">DMA-k-7a</strain>
    </source>
</reference>
<keyword evidence="3" id="KW-1185">Reference proteome</keyword>
<evidence type="ECO:0000313" key="2">
    <source>
        <dbReference type="EMBL" id="TDB69046.1"/>
    </source>
</evidence>
<dbReference type="EMBL" id="SMJU01000001">
    <property type="protein sequence ID" value="TDB69046.1"/>
    <property type="molecule type" value="Genomic_DNA"/>
</dbReference>
<evidence type="ECO:0000256" key="1">
    <source>
        <dbReference type="SAM" id="MobiDB-lite"/>
    </source>
</evidence>
<sequence>MSLLSKHTQPFSSDTHRQKEELKAEVDEFRQRLDAQWADLQTNALHYGKQALVIGGVIASVYVLLEALLPNEEETQPIPMPERPARVQNRDEFQIGSALRSLAWTLAVGWARQQLSHYIEAENKPDAARES</sequence>
<accession>A0A4R4KQ29</accession>
<protein>
    <recommendedName>
        <fullName evidence="4">DUF3618 domain-containing protein</fullName>
    </recommendedName>
</protein>
<feature type="region of interest" description="Disordered" evidence="1">
    <location>
        <begin position="1"/>
        <end position="20"/>
    </location>
</feature>
<feature type="compositionally biased region" description="Polar residues" evidence="1">
    <location>
        <begin position="1"/>
        <end position="13"/>
    </location>
</feature>
<gene>
    <name evidence="2" type="ORF">EZE20_01550</name>
</gene>
<comment type="caution">
    <text evidence="2">The sequence shown here is derived from an EMBL/GenBank/DDBJ whole genome shotgun (WGS) entry which is preliminary data.</text>
</comment>
<organism evidence="2 3">
    <name type="scientific">Arundinibacter roseus</name>
    <dbReference type="NCBI Taxonomy" id="2070510"/>
    <lineage>
        <taxon>Bacteria</taxon>
        <taxon>Pseudomonadati</taxon>
        <taxon>Bacteroidota</taxon>
        <taxon>Cytophagia</taxon>
        <taxon>Cytophagales</taxon>
        <taxon>Spirosomataceae</taxon>
        <taxon>Arundinibacter</taxon>
    </lineage>
</organism>
<dbReference type="RefSeq" id="WP_132113752.1">
    <property type="nucleotide sequence ID" value="NZ_SMJU01000001.1"/>
</dbReference>
<evidence type="ECO:0000313" key="3">
    <source>
        <dbReference type="Proteomes" id="UP000295706"/>
    </source>
</evidence>
<dbReference type="Proteomes" id="UP000295706">
    <property type="component" value="Unassembled WGS sequence"/>
</dbReference>
<dbReference type="OrthoDB" id="961307at2"/>
<evidence type="ECO:0008006" key="4">
    <source>
        <dbReference type="Google" id="ProtNLM"/>
    </source>
</evidence>